<dbReference type="EMBL" id="CP076544">
    <property type="protein sequence ID" value="QWS32501.1"/>
    <property type="molecule type" value="Genomic_DNA"/>
</dbReference>
<dbReference type="Proteomes" id="UP000681794">
    <property type="component" value="Chromosome"/>
</dbReference>
<evidence type="ECO:0000313" key="1">
    <source>
        <dbReference type="EMBL" id="QWS32501.1"/>
    </source>
</evidence>
<keyword evidence="2" id="KW-1185">Reference proteome</keyword>
<sequence length="279" mass="30005">MPRRPDHLPGPGGARRDGGAHWGGGARRAGRARGTGRARGAGRPDRAGRAPVDGAGRIDGEGRGWRSWSSYQRLLALRWAIVGVWALLLTARVIVVSIDPEADLTAFGIAEAVAVAVGVAVVVVAVVRARSAGRRRADDLLEAAVRRVDPTVWVVPATPTPELRETIASVRPEAPLADRVTWAFGATEASLWELDGRRATRLLVIRWSRVVHVGVEDVTVPGATRRPAPAVVVHYVRTDDTAAVVTFFVRVAPGSDRLLGRGDRLDDLLTRLVRERIVA</sequence>
<reference evidence="1" key="1">
    <citation type="submission" date="2021-06" db="EMBL/GenBank/DDBJ databases">
        <authorList>
            <person name="Ellington A.J."/>
            <person name="Bryan N.C."/>
            <person name="Christner B.C."/>
            <person name="Reisch C.R."/>
        </authorList>
    </citation>
    <scope>NUCLEOTIDE SEQUENCE</scope>
    <source>
        <strain evidence="1">L6-1</strain>
    </source>
</reference>
<organism evidence="1 2">
    <name type="scientific">Curtobacterium aetherium</name>
    <dbReference type="NCBI Taxonomy" id="2841594"/>
    <lineage>
        <taxon>Bacteria</taxon>
        <taxon>Bacillati</taxon>
        <taxon>Actinomycetota</taxon>
        <taxon>Actinomycetes</taxon>
        <taxon>Micrococcales</taxon>
        <taxon>Microbacteriaceae</taxon>
        <taxon>Curtobacterium</taxon>
    </lineage>
</organism>
<accession>A0ACD1E0V9</accession>
<gene>
    <name evidence="1" type="ORF">KM842_09355</name>
</gene>
<proteinExistence type="predicted"/>
<evidence type="ECO:0000313" key="2">
    <source>
        <dbReference type="Proteomes" id="UP000681794"/>
    </source>
</evidence>
<protein>
    <submittedName>
        <fullName evidence="1">Uncharacterized protein</fullName>
    </submittedName>
</protein>
<name>A0ACD1E0V9_9MICO</name>